<dbReference type="HOGENOM" id="CLU_355860_0_0_1"/>
<protein>
    <recommendedName>
        <fullName evidence="2">DUF6824 domain-containing protein</fullName>
    </recommendedName>
</protein>
<dbReference type="RefSeq" id="XP_002289247.1">
    <property type="nucleotide sequence ID" value="XM_002289211.1"/>
</dbReference>
<dbReference type="AlphaFoldDB" id="B8C1I5"/>
<feature type="compositionally biased region" description="Low complexity" evidence="1">
    <location>
        <begin position="192"/>
        <end position="205"/>
    </location>
</feature>
<feature type="region of interest" description="Disordered" evidence="1">
    <location>
        <begin position="755"/>
        <end position="789"/>
    </location>
</feature>
<evidence type="ECO:0000313" key="4">
    <source>
        <dbReference type="Proteomes" id="UP000001449"/>
    </source>
</evidence>
<dbReference type="Pfam" id="PF20710">
    <property type="entry name" value="DUF6824"/>
    <property type="match status" value="1"/>
</dbReference>
<reference evidence="3 4" key="2">
    <citation type="journal article" date="2008" name="Nature">
        <title>The Phaeodactylum genome reveals the evolutionary history of diatom genomes.</title>
        <authorList>
            <person name="Bowler C."/>
            <person name="Allen A.E."/>
            <person name="Badger J.H."/>
            <person name="Grimwood J."/>
            <person name="Jabbari K."/>
            <person name="Kuo A."/>
            <person name="Maheswari U."/>
            <person name="Martens C."/>
            <person name="Maumus F."/>
            <person name="Otillar R.P."/>
            <person name="Rayko E."/>
            <person name="Salamov A."/>
            <person name="Vandepoele K."/>
            <person name="Beszteri B."/>
            <person name="Gruber A."/>
            <person name="Heijde M."/>
            <person name="Katinka M."/>
            <person name="Mock T."/>
            <person name="Valentin K."/>
            <person name="Verret F."/>
            <person name="Berges J.A."/>
            <person name="Brownlee C."/>
            <person name="Cadoret J.P."/>
            <person name="Chiovitti A."/>
            <person name="Choi C.J."/>
            <person name="Coesel S."/>
            <person name="De Martino A."/>
            <person name="Detter J.C."/>
            <person name="Durkin C."/>
            <person name="Falciatore A."/>
            <person name="Fournet J."/>
            <person name="Haruta M."/>
            <person name="Huysman M.J."/>
            <person name="Jenkins B.D."/>
            <person name="Jiroutova K."/>
            <person name="Jorgensen R.E."/>
            <person name="Joubert Y."/>
            <person name="Kaplan A."/>
            <person name="Kroger N."/>
            <person name="Kroth P.G."/>
            <person name="La Roche J."/>
            <person name="Lindquist E."/>
            <person name="Lommer M."/>
            <person name="Martin-Jezequel V."/>
            <person name="Lopez P.J."/>
            <person name="Lucas S."/>
            <person name="Mangogna M."/>
            <person name="McGinnis K."/>
            <person name="Medlin L.K."/>
            <person name="Montsant A."/>
            <person name="Oudot-Le Secq M.P."/>
            <person name="Napoli C."/>
            <person name="Obornik M."/>
            <person name="Parker M.S."/>
            <person name="Petit J.L."/>
            <person name="Porcel B.M."/>
            <person name="Poulsen N."/>
            <person name="Robison M."/>
            <person name="Rychlewski L."/>
            <person name="Rynearson T.A."/>
            <person name="Schmutz J."/>
            <person name="Shapiro H."/>
            <person name="Siaut M."/>
            <person name="Stanley M."/>
            <person name="Sussman M.R."/>
            <person name="Taylor A.R."/>
            <person name="Vardi A."/>
            <person name="von Dassow P."/>
            <person name="Vyverman W."/>
            <person name="Willis A."/>
            <person name="Wyrwicz L.S."/>
            <person name="Rokhsar D.S."/>
            <person name="Weissenbach J."/>
            <person name="Armbrust E.V."/>
            <person name="Green B.R."/>
            <person name="Van de Peer Y."/>
            <person name="Grigoriev I.V."/>
        </authorList>
    </citation>
    <scope>NUCLEOTIDE SEQUENCE [LARGE SCALE GENOMIC DNA]</scope>
    <source>
        <strain evidence="3 4">CCMP1335</strain>
    </source>
</reference>
<dbReference type="InParanoid" id="B8C1I5"/>
<feature type="compositionally biased region" description="Polar residues" evidence="1">
    <location>
        <begin position="755"/>
        <end position="772"/>
    </location>
</feature>
<feature type="compositionally biased region" description="Basic and acidic residues" evidence="1">
    <location>
        <begin position="441"/>
        <end position="468"/>
    </location>
</feature>
<feature type="domain" description="DUF6824" evidence="2">
    <location>
        <begin position="30"/>
        <end position="117"/>
    </location>
</feature>
<feature type="region of interest" description="Disordered" evidence="1">
    <location>
        <begin position="141"/>
        <end position="224"/>
    </location>
</feature>
<proteinExistence type="predicted"/>
<dbReference type="GeneID" id="7447502"/>
<feature type="compositionally biased region" description="Low complexity" evidence="1">
    <location>
        <begin position="148"/>
        <end position="167"/>
    </location>
</feature>
<feature type="region of interest" description="Disordered" evidence="1">
    <location>
        <begin position="422"/>
        <end position="497"/>
    </location>
</feature>
<keyword evidence="4" id="KW-1185">Reference proteome</keyword>
<feature type="compositionally biased region" description="Basic and acidic residues" evidence="1">
    <location>
        <begin position="573"/>
        <end position="592"/>
    </location>
</feature>
<evidence type="ECO:0000313" key="3">
    <source>
        <dbReference type="EMBL" id="EED92784.1"/>
    </source>
</evidence>
<dbReference type="KEGG" id="tps:THAPSDRAFT_268653"/>
<accession>B8C1I5</accession>
<dbReference type="EMBL" id="CM000641">
    <property type="protein sequence ID" value="EED92784.1"/>
    <property type="molecule type" value="Genomic_DNA"/>
</dbReference>
<dbReference type="PaxDb" id="35128-Thaps268653"/>
<name>B8C1I5_THAPS</name>
<gene>
    <name evidence="3" type="ORF">THAPSDRAFT_268653</name>
</gene>
<dbReference type="OMA" id="IGDERAW"/>
<dbReference type="Proteomes" id="UP000001449">
    <property type="component" value="Chromosome 4"/>
</dbReference>
<sequence length="789" mass="86684">MSTIKNDGAPPRPEIPPGHGGPVKSPNDNDVLSGRGGRINSHRGNVRFRELVDSLKREYLDPRTKKIEKARIAARLVGSIRNSDPGGRFLKEDPHTGLWIEIGDERAWKKAGQALRESAPEIRAEQQAQLQAAAEWSGSVVPVPGVATSSSGGTSRKSSTSPPSSRGRQADPPGPRHRPNPPEREGLARSRQQQLYEYEQQQYEQDNQCSNTNQGGGGDHRFADYDYDDELNRMRQEYQMQQRIQQEYAQRQLQGGYSGGGGGYDNGDYNQQYVQQLRMQQFRQQQQQPHQQQQQRGYSSQEIAASIVDDGLLPVDAGFVIPSLQRQPNHQQQQYQNQQRGYQQCYQVNEEGNFPHPGQHPDEAFDRQYMPTFPSDKTVSTMSSFDVQSMDMSSLGGFSFTNQSVATFGQSHNMSAMSGLISTGSQVSRSAGGRKKQSKSSLERKLEKVNEAHRRQQQEEMEKRRMQADRMQGGDTTLQIPTSQGRSRPTKKSSSNEAAIAIQKHNHMTSLNSFGFGDIAEEDHLDEASYKLSQLGLSEMDMTFGSDIMSVRTKSDLKMSGSSGTGATAAAGEETKKRSSKEDLSDAKGDAKVAAKPVTAASVFDKCLLSGSSSHRTSLTSSNGSNVKAKVSSDFNLDNFNESLRSMDLEDRDSSLPPDPPAPNTTFDENGALSRQAPQKSKTRPVAGGSMSARSRQRDPSGGRLPSMAPGGAVPQVAGAAGEVNPERRSSMGVSDPHLTPEDFGISFNSIKSFQSNTSDSSSWLEQYQSMENIGVDKNPWDDEENSHG</sequence>
<feature type="region of interest" description="Disordered" evidence="1">
    <location>
        <begin position="555"/>
        <end position="592"/>
    </location>
</feature>
<evidence type="ECO:0000259" key="2">
    <source>
        <dbReference type="Pfam" id="PF20710"/>
    </source>
</evidence>
<feature type="compositionally biased region" description="Low complexity" evidence="1">
    <location>
        <begin position="709"/>
        <end position="722"/>
    </location>
</feature>
<feature type="compositionally biased region" description="Low complexity" evidence="1">
    <location>
        <begin position="560"/>
        <end position="572"/>
    </location>
</feature>
<feature type="region of interest" description="Disordered" evidence="1">
    <location>
        <begin position="648"/>
        <end position="743"/>
    </location>
</feature>
<feature type="region of interest" description="Disordered" evidence="1">
    <location>
        <begin position="1"/>
        <end position="41"/>
    </location>
</feature>
<evidence type="ECO:0000256" key="1">
    <source>
        <dbReference type="SAM" id="MobiDB-lite"/>
    </source>
</evidence>
<reference evidence="3 4" key="1">
    <citation type="journal article" date="2004" name="Science">
        <title>The genome of the diatom Thalassiosira pseudonana: ecology, evolution, and metabolism.</title>
        <authorList>
            <person name="Armbrust E.V."/>
            <person name="Berges J.A."/>
            <person name="Bowler C."/>
            <person name="Green B.R."/>
            <person name="Martinez D."/>
            <person name="Putnam N.H."/>
            <person name="Zhou S."/>
            <person name="Allen A.E."/>
            <person name="Apt K.E."/>
            <person name="Bechner M."/>
            <person name="Brzezinski M.A."/>
            <person name="Chaal B.K."/>
            <person name="Chiovitti A."/>
            <person name="Davis A.K."/>
            <person name="Demarest M.S."/>
            <person name="Detter J.C."/>
            <person name="Glavina T."/>
            <person name="Goodstein D."/>
            <person name="Hadi M.Z."/>
            <person name="Hellsten U."/>
            <person name="Hildebrand M."/>
            <person name="Jenkins B.D."/>
            <person name="Jurka J."/>
            <person name="Kapitonov V.V."/>
            <person name="Kroger N."/>
            <person name="Lau W.W."/>
            <person name="Lane T.W."/>
            <person name="Larimer F.W."/>
            <person name="Lippmeier J.C."/>
            <person name="Lucas S."/>
            <person name="Medina M."/>
            <person name="Montsant A."/>
            <person name="Obornik M."/>
            <person name="Parker M.S."/>
            <person name="Palenik B."/>
            <person name="Pazour G.J."/>
            <person name="Richardson P.M."/>
            <person name="Rynearson T.A."/>
            <person name="Saito M.A."/>
            <person name="Schwartz D.C."/>
            <person name="Thamatrakoln K."/>
            <person name="Valentin K."/>
            <person name="Vardi A."/>
            <person name="Wilkerson F.P."/>
            <person name="Rokhsar D.S."/>
        </authorList>
    </citation>
    <scope>NUCLEOTIDE SEQUENCE [LARGE SCALE GENOMIC DNA]</scope>
    <source>
        <strain evidence="3 4">CCMP1335</strain>
    </source>
</reference>
<feature type="region of interest" description="Disordered" evidence="1">
    <location>
        <begin position="280"/>
        <end position="300"/>
    </location>
</feature>
<dbReference type="InterPro" id="IPR049227">
    <property type="entry name" value="DUF6824"/>
</dbReference>
<feature type="compositionally biased region" description="Low complexity" evidence="1">
    <location>
        <begin position="280"/>
        <end position="296"/>
    </location>
</feature>
<organism evidence="3 4">
    <name type="scientific">Thalassiosira pseudonana</name>
    <name type="common">Marine diatom</name>
    <name type="synonym">Cyclotella nana</name>
    <dbReference type="NCBI Taxonomy" id="35128"/>
    <lineage>
        <taxon>Eukaryota</taxon>
        <taxon>Sar</taxon>
        <taxon>Stramenopiles</taxon>
        <taxon>Ochrophyta</taxon>
        <taxon>Bacillariophyta</taxon>
        <taxon>Coscinodiscophyceae</taxon>
        <taxon>Thalassiosirophycidae</taxon>
        <taxon>Thalassiosirales</taxon>
        <taxon>Thalassiosiraceae</taxon>
        <taxon>Thalassiosira</taxon>
    </lineage>
</organism>
<feature type="compositionally biased region" description="Polar residues" evidence="1">
    <location>
        <begin position="474"/>
        <end position="497"/>
    </location>
</feature>
<dbReference type="eggNOG" id="ENOG502SS9Z">
    <property type="taxonomic scope" value="Eukaryota"/>
</dbReference>